<sequence length="385" mass="44299">MKIIHTADWHLGKIVHGLHMTEDQGEVLRELLTILEKEKPDLLIIAGDLYDRAVPPREAVDILNAFLTKASVELEIPIVAISGNHDSPDRLGFGASLFRSKQLYVATTIEDIFHPVHLQDSDGDVYIHMVPYVEPEQVKAYFQDATIQTHQAAMECIIAQLREKMTEHPDARHLLVGHAFIAGGMESESEERLTMIGGTPYIDASLFDAFDYVALGHLHQPQKIKSEYIRYSGSLMKYSFSEANHRKSVTLLELTNEDKQLSTIPLNAPRNLRVLEGYFQDLLDGKIAEPTEDYLQIRLLDDGQIMDPVTKLRKLYPNILRLERKNPYVHQSLRELQSIKEKQEMSHEQLFAAFYKEIKKTELSEERETYIKRVIHQVMTDERRK</sequence>
<dbReference type="InterPro" id="IPR050535">
    <property type="entry name" value="DNA_Repair-Maintenance_Comp"/>
</dbReference>
<gene>
    <name evidence="8" type="primary">sbcD</name>
    <name evidence="11" type="ORF">MUN88_16435</name>
</gene>
<dbReference type="Pfam" id="PF12320">
    <property type="entry name" value="SbcD_C"/>
    <property type="match status" value="1"/>
</dbReference>
<dbReference type="Proteomes" id="UP000831782">
    <property type="component" value="Chromosome"/>
</dbReference>
<dbReference type="InterPro" id="IPR029052">
    <property type="entry name" value="Metallo-depent_PP-like"/>
</dbReference>
<dbReference type="Pfam" id="PF00149">
    <property type="entry name" value="Metallophos"/>
    <property type="match status" value="1"/>
</dbReference>
<keyword evidence="4 8" id="KW-0540">Nuclease</keyword>
<keyword evidence="6 8" id="KW-0269">Exonuclease</keyword>
<feature type="domain" description="Nuclease SbcCD subunit D C-terminal" evidence="10">
    <location>
        <begin position="269"/>
        <end position="357"/>
    </location>
</feature>
<evidence type="ECO:0000256" key="3">
    <source>
        <dbReference type="ARBA" id="ARBA00013365"/>
    </source>
</evidence>
<dbReference type="GO" id="GO:0004527">
    <property type="term" value="F:exonuclease activity"/>
    <property type="evidence" value="ECO:0007669"/>
    <property type="project" value="UniProtKB-KW"/>
</dbReference>
<dbReference type="EMBL" id="CP095072">
    <property type="protein sequence ID" value="UOQ47629.1"/>
    <property type="molecule type" value="Genomic_DNA"/>
</dbReference>
<keyword evidence="7 8" id="KW-0233">DNA recombination</keyword>
<dbReference type="PANTHER" id="PTHR30337:SF0">
    <property type="entry name" value="NUCLEASE SBCCD SUBUNIT D"/>
    <property type="match status" value="1"/>
</dbReference>
<evidence type="ECO:0000313" key="12">
    <source>
        <dbReference type="Proteomes" id="UP000831782"/>
    </source>
</evidence>
<dbReference type="InterPro" id="IPR041796">
    <property type="entry name" value="Mre11_N"/>
</dbReference>
<dbReference type="CDD" id="cd00840">
    <property type="entry name" value="MPP_Mre11_N"/>
    <property type="match status" value="1"/>
</dbReference>
<keyword evidence="8" id="KW-0235">DNA replication</keyword>
<dbReference type="InterPro" id="IPR026843">
    <property type="entry name" value="SbcD_C"/>
</dbReference>
<dbReference type="Gene3D" id="3.60.21.10">
    <property type="match status" value="1"/>
</dbReference>
<dbReference type="PANTHER" id="PTHR30337">
    <property type="entry name" value="COMPONENT OF ATP-DEPENDENT DSDNA EXONUCLEASE"/>
    <property type="match status" value="1"/>
</dbReference>
<evidence type="ECO:0000256" key="8">
    <source>
        <dbReference type="RuleBase" id="RU363069"/>
    </source>
</evidence>
<evidence type="ECO:0000256" key="5">
    <source>
        <dbReference type="ARBA" id="ARBA00022801"/>
    </source>
</evidence>
<name>A0ABY4ETN2_9BACI</name>
<evidence type="ECO:0000256" key="1">
    <source>
        <dbReference type="ARBA" id="ARBA00010555"/>
    </source>
</evidence>
<evidence type="ECO:0000259" key="10">
    <source>
        <dbReference type="Pfam" id="PF12320"/>
    </source>
</evidence>
<organism evidence="11 12">
    <name type="scientific">Gracilibacillus caseinilyticus</name>
    <dbReference type="NCBI Taxonomy" id="2932256"/>
    <lineage>
        <taxon>Bacteria</taxon>
        <taxon>Bacillati</taxon>
        <taxon>Bacillota</taxon>
        <taxon>Bacilli</taxon>
        <taxon>Bacillales</taxon>
        <taxon>Bacillaceae</taxon>
        <taxon>Gracilibacillus</taxon>
    </lineage>
</organism>
<dbReference type="InterPro" id="IPR004593">
    <property type="entry name" value="SbcD"/>
</dbReference>
<accession>A0ABY4ETN2</accession>
<keyword evidence="5 8" id="KW-0378">Hydrolase</keyword>
<proteinExistence type="inferred from homology"/>
<feature type="domain" description="Calcineurin-like phosphoesterase" evidence="9">
    <location>
        <begin position="1"/>
        <end position="221"/>
    </location>
</feature>
<keyword evidence="12" id="KW-1185">Reference proteome</keyword>
<evidence type="ECO:0000256" key="7">
    <source>
        <dbReference type="ARBA" id="ARBA00023172"/>
    </source>
</evidence>
<evidence type="ECO:0000256" key="4">
    <source>
        <dbReference type="ARBA" id="ARBA00022722"/>
    </source>
</evidence>
<keyword evidence="8" id="KW-0255">Endonuclease</keyword>
<dbReference type="SUPFAM" id="SSF56300">
    <property type="entry name" value="Metallo-dependent phosphatases"/>
    <property type="match status" value="1"/>
</dbReference>
<comment type="similarity">
    <text evidence="1 8">Belongs to the SbcD family.</text>
</comment>
<dbReference type="RefSeq" id="WP_244716953.1">
    <property type="nucleotide sequence ID" value="NZ_CP095072.1"/>
</dbReference>
<dbReference type="InterPro" id="IPR004843">
    <property type="entry name" value="Calcineurin-like_PHP"/>
</dbReference>
<protein>
    <recommendedName>
        <fullName evidence="3 8">Nuclease SbcCD subunit D</fullName>
    </recommendedName>
</protein>
<evidence type="ECO:0000313" key="11">
    <source>
        <dbReference type="EMBL" id="UOQ47629.1"/>
    </source>
</evidence>
<comment type="subunit">
    <text evidence="2 8">Heterodimer of SbcC and SbcD.</text>
</comment>
<comment type="function">
    <text evidence="8">SbcCD cleaves DNA hairpin structures. These structures can inhibit DNA replication and are intermediates in certain DNA recombination reactions. The complex acts as a 3'-&gt;5' double strand exonuclease that can open hairpins. It also has a 5' single-strand endonuclease activity.</text>
</comment>
<evidence type="ECO:0000259" key="9">
    <source>
        <dbReference type="Pfam" id="PF00149"/>
    </source>
</evidence>
<reference evidence="11 12" key="1">
    <citation type="submission" date="2022-04" db="EMBL/GenBank/DDBJ databases">
        <title>Gracilibacillus sp. isolated from saltern.</title>
        <authorList>
            <person name="Won M."/>
            <person name="Lee C.-M."/>
            <person name="Woen H.-Y."/>
            <person name="Kwon S.-W."/>
        </authorList>
    </citation>
    <scope>NUCLEOTIDE SEQUENCE [LARGE SCALE GENOMIC DNA]</scope>
    <source>
        <strain evidence="11 12">SSWR10-1</strain>
    </source>
</reference>
<evidence type="ECO:0000256" key="6">
    <source>
        <dbReference type="ARBA" id="ARBA00022839"/>
    </source>
</evidence>
<dbReference type="NCBIfam" id="TIGR00619">
    <property type="entry name" value="sbcd"/>
    <property type="match status" value="1"/>
</dbReference>
<evidence type="ECO:0000256" key="2">
    <source>
        <dbReference type="ARBA" id="ARBA00011322"/>
    </source>
</evidence>